<name>G9WMC2_9FIRM</name>
<evidence type="ECO:0000313" key="7">
    <source>
        <dbReference type="Proteomes" id="UP000018461"/>
    </source>
</evidence>
<evidence type="ECO:0000256" key="2">
    <source>
        <dbReference type="ARBA" id="ARBA00022603"/>
    </source>
</evidence>
<comment type="caution">
    <text evidence="6">The sequence shown here is derived from an EMBL/GenBank/DDBJ whole genome shotgun (WGS) entry which is preliminary data.</text>
</comment>
<dbReference type="InterPro" id="IPR053888">
    <property type="entry name" value="MRM3-like_sub_bind"/>
</dbReference>
<dbReference type="GO" id="GO:0003723">
    <property type="term" value="F:RNA binding"/>
    <property type="evidence" value="ECO:0007669"/>
    <property type="project" value="InterPro"/>
</dbReference>
<feature type="domain" description="tRNA/rRNA methyltransferase SpoU type" evidence="4">
    <location>
        <begin position="107"/>
        <end position="246"/>
    </location>
</feature>
<gene>
    <name evidence="6" type="ORF">HMPREF9625_00505</name>
</gene>
<dbReference type="InterPro" id="IPR029026">
    <property type="entry name" value="tRNA_m1G_MTases_N"/>
</dbReference>
<accession>G9WMC2</accession>
<dbReference type="SUPFAM" id="SSF55315">
    <property type="entry name" value="L30e-like"/>
    <property type="match status" value="1"/>
</dbReference>
<keyword evidence="7" id="KW-1185">Reference proteome</keyword>
<dbReference type="GO" id="GO:0006396">
    <property type="term" value="P:RNA processing"/>
    <property type="evidence" value="ECO:0007669"/>
    <property type="project" value="InterPro"/>
</dbReference>
<evidence type="ECO:0000313" key="6">
    <source>
        <dbReference type="EMBL" id="EHL11675.1"/>
    </source>
</evidence>
<dbReference type="Pfam" id="PF22435">
    <property type="entry name" value="MRM3-like_sub_bind"/>
    <property type="match status" value="1"/>
</dbReference>
<dbReference type="PANTHER" id="PTHR43191">
    <property type="entry name" value="RRNA METHYLTRANSFERASE 3"/>
    <property type="match status" value="1"/>
</dbReference>
<dbReference type="PATRIC" id="fig|796943.3.peg.900"/>
<reference evidence="6" key="2">
    <citation type="submission" date="2013-03" db="EMBL/GenBank/DDBJ databases">
        <title>The Genome Sequence of Oribacterium sp. ACB1.</title>
        <authorList>
            <consortium name="The Broad Institute Genomics Platform"/>
            <consortium name="The Broad Institute Genome Sequencing Center for Infectious Disease"/>
            <person name="Earl A."/>
            <person name="Ward D."/>
            <person name="Feldgarden M."/>
            <person name="Gevers D."/>
            <person name="Sizova M."/>
            <person name="Hazen A."/>
            <person name="Epstein S."/>
            <person name="Walker B."/>
            <person name="Young S."/>
            <person name="Zeng Q."/>
            <person name="Gargeya S."/>
            <person name="Fitzgerald M."/>
            <person name="Haas B."/>
            <person name="Abouelleil A."/>
            <person name="Allen A.W."/>
            <person name="Alvarado L."/>
            <person name="Arachchi H.M."/>
            <person name="Berlin A.M."/>
            <person name="Chapman S.B."/>
            <person name="Gainer-Dewar J."/>
            <person name="Goldberg J."/>
            <person name="Griggs A."/>
            <person name="Gujja S."/>
            <person name="Hansen M."/>
            <person name="Howarth C."/>
            <person name="Imamovic A."/>
            <person name="Ireland A."/>
            <person name="Larimer J."/>
            <person name="McCowan C."/>
            <person name="Murphy C."/>
            <person name="Pearson M."/>
            <person name="Poon T.W."/>
            <person name="Priest M."/>
            <person name="Roberts A."/>
            <person name="Saif S."/>
            <person name="Shea T."/>
            <person name="Sisk P."/>
            <person name="Sykes S."/>
            <person name="Wortman J."/>
            <person name="Nusbaum C."/>
            <person name="Birren B."/>
        </authorList>
    </citation>
    <scope>NUCLEOTIDE SEQUENCE [LARGE SCALE GENOMIC DNA]</scope>
    <source>
        <strain evidence="6">ACB1</strain>
    </source>
</reference>
<protein>
    <submittedName>
        <fullName evidence="6">Uncharacterized protein</fullName>
    </submittedName>
</protein>
<keyword evidence="2" id="KW-0489">Methyltransferase</keyword>
<dbReference type="Pfam" id="PF00588">
    <property type="entry name" value="SpoU_methylase"/>
    <property type="match status" value="1"/>
</dbReference>
<dbReference type="InterPro" id="IPR001537">
    <property type="entry name" value="SpoU_MeTrfase"/>
</dbReference>
<dbReference type="RefSeq" id="WP_009534368.1">
    <property type="nucleotide sequence ID" value="NZ_KE148312.1"/>
</dbReference>
<proteinExistence type="inferred from homology"/>
<evidence type="ECO:0000259" key="5">
    <source>
        <dbReference type="Pfam" id="PF22435"/>
    </source>
</evidence>
<dbReference type="GO" id="GO:0032259">
    <property type="term" value="P:methylation"/>
    <property type="evidence" value="ECO:0007669"/>
    <property type="project" value="UniProtKB-KW"/>
</dbReference>
<dbReference type="Gene3D" id="3.30.1330.30">
    <property type="match status" value="1"/>
</dbReference>
<dbReference type="Gene3D" id="3.40.1280.10">
    <property type="match status" value="1"/>
</dbReference>
<organism evidence="6 7">
    <name type="scientific">Oribacterium parvum ACB1</name>
    <dbReference type="NCBI Taxonomy" id="796943"/>
    <lineage>
        <taxon>Bacteria</taxon>
        <taxon>Bacillati</taxon>
        <taxon>Bacillota</taxon>
        <taxon>Clostridia</taxon>
        <taxon>Lachnospirales</taxon>
        <taxon>Lachnospiraceae</taxon>
        <taxon>Oribacterium</taxon>
    </lineage>
</organism>
<dbReference type="PANTHER" id="PTHR43191:SF2">
    <property type="entry name" value="RRNA METHYLTRANSFERASE 3, MITOCHONDRIAL"/>
    <property type="match status" value="1"/>
</dbReference>
<dbReference type="Proteomes" id="UP000018461">
    <property type="component" value="Unassembled WGS sequence"/>
</dbReference>
<keyword evidence="3" id="KW-0808">Transferase</keyword>
<dbReference type="AlphaFoldDB" id="G9WMC2"/>
<evidence type="ECO:0000256" key="1">
    <source>
        <dbReference type="ARBA" id="ARBA00007228"/>
    </source>
</evidence>
<dbReference type="CDD" id="cd18095">
    <property type="entry name" value="SpoU-like_rRNA-MTase"/>
    <property type="match status" value="1"/>
</dbReference>
<dbReference type="HOGENOM" id="CLU_021322_3_2_9"/>
<sequence length="265" mass="29645">MRRIDSPANALLKEIRELGKKAKKRREEGYFVGEGERLLRDLPLSSLVQIFLGEDYRGELPHGLSKEDERIILLSKRAMESISNTESQQGIVAKLKIPTEKKAEGDFFLLLEDIQDPGNLGTIFRTAEAAGVSHIFLSRNCTDLFSPKVLRSTMGSLFRVPFSIGNLLSTVEELKKKGVTFYAMHLAGREYFYESDFSSSSAFMLGNEGNGLSDELSRLADEKIRIPMMGSIESLNVATAGSIVMYEVYRQRAKGIEKLFSGRNC</sequence>
<dbReference type="EMBL" id="AFZC02000003">
    <property type="protein sequence ID" value="EHL11675.1"/>
    <property type="molecule type" value="Genomic_DNA"/>
</dbReference>
<evidence type="ECO:0000256" key="3">
    <source>
        <dbReference type="ARBA" id="ARBA00022679"/>
    </source>
</evidence>
<evidence type="ECO:0000259" key="4">
    <source>
        <dbReference type="Pfam" id="PF00588"/>
    </source>
</evidence>
<dbReference type="InterPro" id="IPR051259">
    <property type="entry name" value="rRNA_Methyltransferase"/>
</dbReference>
<feature type="domain" description="MRM3-like substrate binding" evidence="5">
    <location>
        <begin position="9"/>
        <end position="93"/>
    </location>
</feature>
<dbReference type="SUPFAM" id="SSF75217">
    <property type="entry name" value="alpha/beta knot"/>
    <property type="match status" value="1"/>
</dbReference>
<dbReference type="InterPro" id="IPR029064">
    <property type="entry name" value="Ribosomal_eL30-like_sf"/>
</dbReference>
<comment type="similarity">
    <text evidence="1">Belongs to the class IV-like SAM-binding methyltransferase superfamily. RNA methyltransferase TrmH family.</text>
</comment>
<reference evidence="6" key="1">
    <citation type="submission" date="2011-08" db="EMBL/GenBank/DDBJ databases">
        <authorList>
            <consortium name="The Broad Institute Genome Sequencing Platform"/>
            <person name="Earl A."/>
            <person name="Ward D."/>
            <person name="Feldgarden M."/>
            <person name="Gevers D."/>
            <person name="Sizova M."/>
            <person name="Hazen A."/>
            <person name="Epstein S."/>
            <person name="Young S.K."/>
            <person name="Zeng Q."/>
            <person name="Gargeya S."/>
            <person name="Fitzgerald M."/>
            <person name="Haas B."/>
            <person name="Abouelleil A."/>
            <person name="Alvarado L."/>
            <person name="Arachchi H.M."/>
            <person name="Berlin A."/>
            <person name="Brown A."/>
            <person name="Chapman S.B."/>
            <person name="Chen Z."/>
            <person name="Dunbar C."/>
            <person name="Freedman E."/>
            <person name="Gearin G."/>
            <person name="Gellesch M."/>
            <person name="Goldberg J."/>
            <person name="Griggs A."/>
            <person name="Gujja S."/>
            <person name="Heiman D."/>
            <person name="Howarth C."/>
            <person name="Larson L."/>
            <person name="Lui A."/>
            <person name="MacDonald P.J.P."/>
            <person name="Montmayeur A."/>
            <person name="Murphy C."/>
            <person name="Neiman D."/>
            <person name="Pearson M."/>
            <person name="Priest M."/>
            <person name="Roberts A."/>
            <person name="Saif S."/>
            <person name="Shea T."/>
            <person name="Shenoy N."/>
            <person name="Sisk P."/>
            <person name="Stolte C."/>
            <person name="Sykes S."/>
            <person name="Wortman J."/>
            <person name="Nusbaum C."/>
            <person name="Birren B."/>
        </authorList>
    </citation>
    <scope>NUCLEOTIDE SEQUENCE</scope>
    <source>
        <strain evidence="6">ACB1</strain>
    </source>
</reference>
<dbReference type="InterPro" id="IPR029028">
    <property type="entry name" value="Alpha/beta_knot_MTases"/>
</dbReference>
<dbReference type="GO" id="GO:0008173">
    <property type="term" value="F:RNA methyltransferase activity"/>
    <property type="evidence" value="ECO:0007669"/>
    <property type="project" value="InterPro"/>
</dbReference>
<dbReference type="STRING" id="796943.HMPREF9625_00505"/>